<feature type="region of interest" description="Disordered" evidence="6">
    <location>
        <begin position="331"/>
        <end position="378"/>
    </location>
</feature>
<dbReference type="NCBIfam" id="TIGR00585">
    <property type="entry name" value="mutl"/>
    <property type="match status" value="1"/>
</dbReference>
<dbReference type="InterPro" id="IPR014762">
    <property type="entry name" value="DNA_mismatch_repair_CS"/>
</dbReference>
<dbReference type="OrthoDB" id="9763467at2"/>
<dbReference type="GO" id="GO:0140664">
    <property type="term" value="F:ATP-dependent DNA damage sensor activity"/>
    <property type="evidence" value="ECO:0007669"/>
    <property type="project" value="InterPro"/>
</dbReference>
<accession>W0DKW2</accession>
<dbReference type="AlphaFoldDB" id="W0DKW2"/>
<dbReference type="PANTHER" id="PTHR10073:SF12">
    <property type="entry name" value="DNA MISMATCH REPAIR PROTEIN MLH1"/>
    <property type="match status" value="1"/>
</dbReference>
<dbReference type="InterPro" id="IPR002099">
    <property type="entry name" value="MutL/Mlh/PMS"/>
</dbReference>
<comment type="similarity">
    <text evidence="1 5">Belongs to the DNA mismatch repair MutL/HexB family.</text>
</comment>
<dbReference type="HOGENOM" id="CLU_004131_4_2_6"/>
<dbReference type="InterPro" id="IPR013507">
    <property type="entry name" value="DNA_mismatch_S5_2-like"/>
</dbReference>
<dbReference type="SUPFAM" id="SSF118116">
    <property type="entry name" value="DNA mismatch repair protein MutL"/>
    <property type="match status" value="1"/>
</dbReference>
<dbReference type="GO" id="GO:0030983">
    <property type="term" value="F:mismatched DNA binding"/>
    <property type="evidence" value="ECO:0007669"/>
    <property type="project" value="InterPro"/>
</dbReference>
<evidence type="ECO:0000256" key="1">
    <source>
        <dbReference type="ARBA" id="ARBA00006082"/>
    </source>
</evidence>
<dbReference type="Gene3D" id="3.30.1370.100">
    <property type="entry name" value="MutL, C-terminal domain, regulatory subdomain"/>
    <property type="match status" value="1"/>
</dbReference>
<dbReference type="CDD" id="cd03482">
    <property type="entry name" value="MutL_Trans_MutL"/>
    <property type="match status" value="1"/>
</dbReference>
<dbReference type="KEGG" id="tti:THITH_13465"/>
<keyword evidence="3 5" id="KW-0227">DNA damage</keyword>
<name>W0DKW2_9GAMM</name>
<dbReference type="InterPro" id="IPR020568">
    <property type="entry name" value="Ribosomal_Su5_D2-typ_SF"/>
</dbReference>
<protein>
    <recommendedName>
        <fullName evidence="2 5">DNA mismatch repair protein MutL</fullName>
    </recommendedName>
</protein>
<dbReference type="InterPro" id="IPR014790">
    <property type="entry name" value="MutL_C"/>
</dbReference>
<dbReference type="PROSITE" id="PS00058">
    <property type="entry name" value="DNA_MISMATCH_REPAIR_1"/>
    <property type="match status" value="1"/>
</dbReference>
<dbReference type="Pfam" id="PF08676">
    <property type="entry name" value="MutL_C"/>
    <property type="match status" value="1"/>
</dbReference>
<evidence type="ECO:0000259" key="7">
    <source>
        <dbReference type="SMART" id="SM00853"/>
    </source>
</evidence>
<dbReference type="InterPro" id="IPR036890">
    <property type="entry name" value="HATPase_C_sf"/>
</dbReference>
<dbReference type="InterPro" id="IPR037198">
    <property type="entry name" value="MutL_C_sf"/>
</dbReference>
<dbReference type="GO" id="GO:0032300">
    <property type="term" value="C:mismatch repair complex"/>
    <property type="evidence" value="ECO:0007669"/>
    <property type="project" value="InterPro"/>
</dbReference>
<gene>
    <name evidence="5 9" type="primary">mutL</name>
    <name evidence="9" type="ORF">THITH_13465</name>
</gene>
<comment type="function">
    <text evidence="5">This protein is involved in the repair of mismatches in DNA. It is required for dam-dependent methyl-directed DNA mismatch repair. May act as a 'molecular matchmaker', a protein that promotes the formation of a stable complex between two or more DNA-binding proteins in an ATP-dependent manner without itself being part of a final effector complex.</text>
</comment>
<dbReference type="SMART" id="SM00853">
    <property type="entry name" value="MutL_C"/>
    <property type="match status" value="1"/>
</dbReference>
<dbReference type="SUPFAM" id="SSF54211">
    <property type="entry name" value="Ribosomal protein S5 domain 2-like"/>
    <property type="match status" value="1"/>
</dbReference>
<evidence type="ECO:0000256" key="6">
    <source>
        <dbReference type="SAM" id="MobiDB-lite"/>
    </source>
</evidence>
<proteinExistence type="inferred from homology"/>
<dbReference type="InterPro" id="IPR038973">
    <property type="entry name" value="MutL/Mlh/Pms-like"/>
</dbReference>
<dbReference type="RefSeq" id="WP_006748878.1">
    <property type="nucleotide sequence ID" value="NZ_CP007029.1"/>
</dbReference>
<evidence type="ECO:0000256" key="5">
    <source>
        <dbReference type="HAMAP-Rule" id="MF_00149"/>
    </source>
</evidence>
<evidence type="ECO:0000256" key="4">
    <source>
        <dbReference type="ARBA" id="ARBA00023204"/>
    </source>
</evidence>
<feature type="domain" description="DNA mismatch repair protein S5" evidence="8">
    <location>
        <begin position="211"/>
        <end position="329"/>
    </location>
</feature>
<organism evidence="9 10">
    <name type="scientific">Thioalkalivibrio paradoxus ARh 1</name>
    <dbReference type="NCBI Taxonomy" id="713585"/>
    <lineage>
        <taxon>Bacteria</taxon>
        <taxon>Pseudomonadati</taxon>
        <taxon>Pseudomonadota</taxon>
        <taxon>Gammaproteobacteria</taxon>
        <taxon>Chromatiales</taxon>
        <taxon>Ectothiorhodospiraceae</taxon>
        <taxon>Thioalkalivibrio</taxon>
    </lineage>
</organism>
<dbReference type="Gene3D" id="3.30.230.10">
    <property type="match status" value="1"/>
</dbReference>
<dbReference type="SUPFAM" id="SSF55874">
    <property type="entry name" value="ATPase domain of HSP90 chaperone/DNA topoisomerase II/histidine kinase"/>
    <property type="match status" value="1"/>
</dbReference>
<dbReference type="CDD" id="cd16926">
    <property type="entry name" value="HATPase_MutL-MLH-PMS-like"/>
    <property type="match status" value="1"/>
</dbReference>
<evidence type="ECO:0000256" key="2">
    <source>
        <dbReference type="ARBA" id="ARBA00021975"/>
    </source>
</evidence>
<sequence>MPIQKLPPQLISQIAAGEVIERPASVIKELIENSIDAGARRIQVDLEQGGMRLIRVTDDGSGIARDELPLALSRHATSKVSELGDLEALQTLGFRGEALPSIASVARLVLTSGVAGERSGWRLAGDGSDAFGEVAPAAHPRGTTVEVRDLFFNVPARRKFLRTERTEYLHCEDVVRTHAAVRPDIAFELRHNGRAVLDLPAVGAAAAAGRVAALLGEEFLRHAFEVEEEGSGLRLCGWLGAPTHSRAQADQQHFFVNGRPVRDRVLAAAVRRSYRDVLYQARHPVFVLFLDLDPATVDVNAHPAKHEVRFRDGRLVHDFVFRALHRALADLRPGDGPAGTGPVPTANDARFGSGRAFSDAPARRNGSSGEPARDTRWELPLPQVTEAVEPEPHPAVREPAGPAQPAGMPPLGFAIGQVADAFVLAENARGLVLVDMHAAHERITYERLKRDWREARMIRQPLLVPETLQVTRAEADLAEASAELLRGLGFEVDRSGPESVTLRAGPALLQGRDLTQLLRDVLADLQQLSHADRAEAALDGVLSTIACHGAIRAGRKLTLPEMNRLLRDMEATEHSAQCNHGRPTYVELDRQALDRLFLRGR</sequence>
<evidence type="ECO:0000256" key="3">
    <source>
        <dbReference type="ARBA" id="ARBA00022763"/>
    </source>
</evidence>
<feature type="domain" description="MutL C-terminal dimerisation" evidence="7">
    <location>
        <begin position="414"/>
        <end position="557"/>
    </location>
</feature>
<evidence type="ECO:0000259" key="8">
    <source>
        <dbReference type="SMART" id="SM01340"/>
    </source>
</evidence>
<dbReference type="Proteomes" id="UP000005289">
    <property type="component" value="Chromosome"/>
</dbReference>
<dbReference type="HAMAP" id="MF_00149">
    <property type="entry name" value="DNA_mis_repair"/>
    <property type="match status" value="1"/>
</dbReference>
<reference evidence="9 10" key="1">
    <citation type="submission" date="2013-12" db="EMBL/GenBank/DDBJ databases">
        <authorList>
            <consortium name="DOE Joint Genome Institute"/>
            <person name="Muyzer G."/>
            <person name="Huntemann M."/>
            <person name="Han J."/>
            <person name="Chen A."/>
            <person name="Kyrpides N."/>
            <person name="Mavromatis K."/>
            <person name="Markowitz V."/>
            <person name="Palaniappan K."/>
            <person name="Ivanova N."/>
            <person name="Schaumberg A."/>
            <person name="Pati A."/>
            <person name="Liolios K."/>
            <person name="Nordberg H.P."/>
            <person name="Cantor M.N."/>
            <person name="Hua S.X."/>
            <person name="Woyke T."/>
        </authorList>
    </citation>
    <scope>NUCLEOTIDE SEQUENCE [LARGE SCALE GENOMIC DNA]</scope>
    <source>
        <strain evidence="9 10">ARh 1</strain>
    </source>
</reference>
<dbReference type="EMBL" id="CP007029">
    <property type="protein sequence ID" value="AHE99096.1"/>
    <property type="molecule type" value="Genomic_DNA"/>
</dbReference>
<keyword evidence="10" id="KW-1185">Reference proteome</keyword>
<dbReference type="InterPro" id="IPR042120">
    <property type="entry name" value="MutL_C_dimsub"/>
</dbReference>
<dbReference type="GO" id="GO:0005524">
    <property type="term" value="F:ATP binding"/>
    <property type="evidence" value="ECO:0007669"/>
    <property type="project" value="InterPro"/>
</dbReference>
<evidence type="ECO:0000313" key="10">
    <source>
        <dbReference type="Proteomes" id="UP000005289"/>
    </source>
</evidence>
<dbReference type="Gene3D" id="3.30.565.10">
    <property type="entry name" value="Histidine kinase-like ATPase, C-terminal domain"/>
    <property type="match status" value="1"/>
</dbReference>
<dbReference type="Gene3D" id="3.30.1540.20">
    <property type="entry name" value="MutL, C-terminal domain, dimerisation subdomain"/>
    <property type="match status" value="1"/>
</dbReference>
<dbReference type="Pfam" id="PF13589">
    <property type="entry name" value="HATPase_c_3"/>
    <property type="match status" value="1"/>
</dbReference>
<dbReference type="GO" id="GO:0006298">
    <property type="term" value="P:mismatch repair"/>
    <property type="evidence" value="ECO:0007669"/>
    <property type="project" value="UniProtKB-UniRule"/>
</dbReference>
<dbReference type="InterPro" id="IPR014721">
    <property type="entry name" value="Ribsml_uS5_D2-typ_fold_subgr"/>
</dbReference>
<dbReference type="InterPro" id="IPR020667">
    <property type="entry name" value="DNA_mismatch_repair_MutL"/>
</dbReference>
<dbReference type="PANTHER" id="PTHR10073">
    <property type="entry name" value="DNA MISMATCH REPAIR PROTEIN MLH, PMS, MUTL"/>
    <property type="match status" value="1"/>
</dbReference>
<evidence type="ECO:0000313" key="9">
    <source>
        <dbReference type="EMBL" id="AHE99096.1"/>
    </source>
</evidence>
<dbReference type="GO" id="GO:0016887">
    <property type="term" value="F:ATP hydrolysis activity"/>
    <property type="evidence" value="ECO:0007669"/>
    <property type="project" value="InterPro"/>
</dbReference>
<dbReference type="InterPro" id="IPR042121">
    <property type="entry name" value="MutL_C_regsub"/>
</dbReference>
<dbReference type="STRING" id="713585.THITH_13465"/>
<dbReference type="Pfam" id="PF01119">
    <property type="entry name" value="DNA_mis_repair"/>
    <property type="match status" value="1"/>
</dbReference>
<dbReference type="SMART" id="SM01340">
    <property type="entry name" value="DNA_mis_repair"/>
    <property type="match status" value="1"/>
</dbReference>
<keyword evidence="4 5" id="KW-0234">DNA repair</keyword>
<dbReference type="FunFam" id="3.30.565.10:FF:000003">
    <property type="entry name" value="DNA mismatch repair endonuclease MutL"/>
    <property type="match status" value="1"/>
</dbReference>